<evidence type="ECO:0000313" key="2">
    <source>
        <dbReference type="Proteomes" id="UP001607303"/>
    </source>
</evidence>
<accession>A0ABD2AH39</accession>
<dbReference type="AlphaFoldDB" id="A0ABD2AH39"/>
<keyword evidence="2" id="KW-1185">Reference proteome</keyword>
<comment type="caution">
    <text evidence="1">The sequence shown here is derived from an EMBL/GenBank/DDBJ whole genome shotgun (WGS) entry which is preliminary data.</text>
</comment>
<gene>
    <name evidence="1" type="ORF">V1477_021075</name>
</gene>
<name>A0ABD2AH39_VESMC</name>
<sequence>MKMNNNIDNVLGHRNNIGNDKKNIRAINNDSEKEDLCGNVAVEEEEKGDTGDVGVDGEGKDYEFTLVYDSMDNRFYLDTDHSANKFKSNQTDVGFWPILTLRISI</sequence>
<dbReference type="EMBL" id="JAYRBN010000117">
    <property type="protein sequence ID" value="KAL2719928.1"/>
    <property type="molecule type" value="Genomic_DNA"/>
</dbReference>
<organism evidence="1 2">
    <name type="scientific">Vespula maculifrons</name>
    <name type="common">Eastern yellow jacket</name>
    <name type="synonym">Wasp</name>
    <dbReference type="NCBI Taxonomy" id="7453"/>
    <lineage>
        <taxon>Eukaryota</taxon>
        <taxon>Metazoa</taxon>
        <taxon>Ecdysozoa</taxon>
        <taxon>Arthropoda</taxon>
        <taxon>Hexapoda</taxon>
        <taxon>Insecta</taxon>
        <taxon>Pterygota</taxon>
        <taxon>Neoptera</taxon>
        <taxon>Endopterygota</taxon>
        <taxon>Hymenoptera</taxon>
        <taxon>Apocrita</taxon>
        <taxon>Aculeata</taxon>
        <taxon>Vespoidea</taxon>
        <taxon>Vespidae</taxon>
        <taxon>Vespinae</taxon>
        <taxon>Vespula</taxon>
    </lineage>
</organism>
<evidence type="ECO:0000313" key="1">
    <source>
        <dbReference type="EMBL" id="KAL2719928.1"/>
    </source>
</evidence>
<proteinExistence type="predicted"/>
<protein>
    <submittedName>
        <fullName evidence="1">Uncharacterized protein</fullName>
    </submittedName>
</protein>
<dbReference type="Proteomes" id="UP001607303">
    <property type="component" value="Unassembled WGS sequence"/>
</dbReference>
<reference evidence="1 2" key="1">
    <citation type="journal article" date="2024" name="Ann. Entomol. Soc. Am.">
        <title>Genomic analyses of the southern and eastern yellowjacket wasps (Hymenoptera: Vespidae) reveal evolutionary signatures of social life.</title>
        <authorList>
            <person name="Catto M.A."/>
            <person name="Caine P.B."/>
            <person name="Orr S.E."/>
            <person name="Hunt B.G."/>
            <person name="Goodisman M.A.D."/>
        </authorList>
    </citation>
    <scope>NUCLEOTIDE SEQUENCE [LARGE SCALE GENOMIC DNA]</scope>
    <source>
        <strain evidence="1">232</strain>
        <tissue evidence="1">Head and thorax</tissue>
    </source>
</reference>